<accession>A0A1M5PZC3</accession>
<protein>
    <submittedName>
        <fullName evidence="1">Uncharacterized protein</fullName>
    </submittedName>
</protein>
<proteinExistence type="predicted"/>
<organism evidence="1 2">
    <name type="scientific">Bradyrhizobium erythrophlei</name>
    <dbReference type="NCBI Taxonomy" id="1437360"/>
    <lineage>
        <taxon>Bacteria</taxon>
        <taxon>Pseudomonadati</taxon>
        <taxon>Pseudomonadota</taxon>
        <taxon>Alphaproteobacteria</taxon>
        <taxon>Hyphomicrobiales</taxon>
        <taxon>Nitrobacteraceae</taxon>
        <taxon>Bradyrhizobium</taxon>
    </lineage>
</organism>
<gene>
    <name evidence="1" type="ORF">SAMN05444169_5595</name>
</gene>
<evidence type="ECO:0000313" key="1">
    <source>
        <dbReference type="EMBL" id="SHH07357.1"/>
    </source>
</evidence>
<dbReference type="EMBL" id="LT670818">
    <property type="protein sequence ID" value="SHH07357.1"/>
    <property type="molecule type" value="Genomic_DNA"/>
</dbReference>
<name>A0A1M5PZC3_9BRAD</name>
<dbReference type="AlphaFoldDB" id="A0A1M5PZC3"/>
<sequence>MCTGGARPQPVADCSNRAAALQWRMPALTRRRYPERPDCWHVYYGDVHVGTIASRAGAPVDVDQWGWDCGFYPGSRHGRQVQGTAETFEETRADFEAAWREYLPTCSQAEFEEHRCERARTAWKFHVGQGLQDADAIDRWPVAVLCGEPINTAGVDQHVYAAHMEIA</sequence>
<reference evidence="1 2" key="1">
    <citation type="submission" date="2016-11" db="EMBL/GenBank/DDBJ databases">
        <authorList>
            <person name="Jaros S."/>
            <person name="Januszkiewicz K."/>
            <person name="Wedrychowicz H."/>
        </authorList>
    </citation>
    <scope>NUCLEOTIDE SEQUENCE [LARGE SCALE GENOMIC DNA]</scope>
    <source>
        <strain evidence="1 2">GAS242</strain>
    </source>
</reference>
<dbReference type="Proteomes" id="UP000190675">
    <property type="component" value="Chromosome I"/>
</dbReference>
<evidence type="ECO:0000313" key="2">
    <source>
        <dbReference type="Proteomes" id="UP000190675"/>
    </source>
</evidence>